<keyword evidence="1" id="KW-1133">Transmembrane helix</keyword>
<reference evidence="2" key="1">
    <citation type="submission" date="2020-10" db="EMBL/GenBank/DDBJ databases">
        <authorList>
            <person name="Kikuchi T."/>
        </authorList>
    </citation>
    <scope>NUCLEOTIDE SEQUENCE</scope>
    <source>
        <strain evidence="2">NKZ352</strain>
    </source>
</reference>
<accession>A0A8S1HMD7</accession>
<feature type="transmembrane region" description="Helical" evidence="1">
    <location>
        <begin position="89"/>
        <end position="112"/>
    </location>
</feature>
<organism evidence="2 3">
    <name type="scientific">Caenorhabditis auriculariae</name>
    <dbReference type="NCBI Taxonomy" id="2777116"/>
    <lineage>
        <taxon>Eukaryota</taxon>
        <taxon>Metazoa</taxon>
        <taxon>Ecdysozoa</taxon>
        <taxon>Nematoda</taxon>
        <taxon>Chromadorea</taxon>
        <taxon>Rhabditida</taxon>
        <taxon>Rhabditina</taxon>
        <taxon>Rhabditomorpha</taxon>
        <taxon>Rhabditoidea</taxon>
        <taxon>Rhabditidae</taxon>
        <taxon>Peloderinae</taxon>
        <taxon>Caenorhabditis</taxon>
    </lineage>
</organism>
<evidence type="ECO:0000313" key="2">
    <source>
        <dbReference type="EMBL" id="CAD6196422.1"/>
    </source>
</evidence>
<gene>
    <name evidence="2" type="ORF">CAUJ_LOCUS12336</name>
</gene>
<feature type="transmembrane region" description="Helical" evidence="1">
    <location>
        <begin position="124"/>
        <end position="147"/>
    </location>
</feature>
<protein>
    <recommendedName>
        <fullName evidence="4">Transmembrane protein</fullName>
    </recommendedName>
</protein>
<sequence>MQSNYHYGLDNPFANIIQEEKSHRFFKLHIQTWVYIHSAVSMVTSLMGITVGILFLVSPDWHEKFYLYKQTLAYLRRADPLRYWLFYKIFFFAWIFVHLLHLASIIVTVVAVQKTSTALLKPQLLVLILLIGLLILGLSGLIVISVTGSRPTWLSIVIVLFFFVVGGTNLSLVVIYHKFLDDKMAALRELLGNGKSVHFKDSSS</sequence>
<feature type="transmembrane region" description="Helical" evidence="1">
    <location>
        <begin position="153"/>
        <end position="176"/>
    </location>
</feature>
<evidence type="ECO:0000313" key="3">
    <source>
        <dbReference type="Proteomes" id="UP000835052"/>
    </source>
</evidence>
<comment type="caution">
    <text evidence="2">The sequence shown here is derived from an EMBL/GenBank/DDBJ whole genome shotgun (WGS) entry which is preliminary data.</text>
</comment>
<dbReference type="EMBL" id="CAJGYM010000072">
    <property type="protein sequence ID" value="CAD6196422.1"/>
    <property type="molecule type" value="Genomic_DNA"/>
</dbReference>
<name>A0A8S1HMD7_9PELO</name>
<evidence type="ECO:0000256" key="1">
    <source>
        <dbReference type="SAM" id="Phobius"/>
    </source>
</evidence>
<keyword evidence="1" id="KW-0472">Membrane</keyword>
<evidence type="ECO:0008006" key="4">
    <source>
        <dbReference type="Google" id="ProtNLM"/>
    </source>
</evidence>
<proteinExistence type="predicted"/>
<keyword evidence="3" id="KW-1185">Reference proteome</keyword>
<dbReference type="OrthoDB" id="5868242at2759"/>
<keyword evidence="1" id="KW-0812">Transmembrane</keyword>
<dbReference type="AlphaFoldDB" id="A0A8S1HMD7"/>
<dbReference type="Proteomes" id="UP000835052">
    <property type="component" value="Unassembled WGS sequence"/>
</dbReference>
<feature type="transmembrane region" description="Helical" evidence="1">
    <location>
        <begin position="33"/>
        <end position="57"/>
    </location>
</feature>